<dbReference type="InParanoid" id="A0A2K2D039"/>
<sequence>MNILSWNYLRIGNDVTVRELRTLVRRFAPSILCLQETQVANTRAQNLSFTLDFQNCFAVSSSGRSGGLAMY</sequence>
<dbReference type="Gene3D" id="3.60.10.10">
    <property type="entry name" value="Endonuclease/exonuclease/phosphatase"/>
    <property type="match status" value="1"/>
</dbReference>
<dbReference type="PANTHER" id="PTHR35218:SF11">
    <property type="entry name" value="ENDONUCLEASE_EXONUCLEASE_PHOSPHATASE DOMAIN-CONTAINING PROTEIN"/>
    <property type="match status" value="1"/>
</dbReference>
<reference evidence="2" key="3">
    <citation type="submission" date="2018-08" db="UniProtKB">
        <authorList>
            <consortium name="EnsemblPlants"/>
        </authorList>
    </citation>
    <scope>IDENTIFICATION</scope>
    <source>
        <strain evidence="2">cv. Bd21</strain>
    </source>
</reference>
<reference evidence="1 2" key="1">
    <citation type="journal article" date="2010" name="Nature">
        <title>Genome sequencing and analysis of the model grass Brachypodium distachyon.</title>
        <authorList>
            <consortium name="International Brachypodium Initiative"/>
        </authorList>
    </citation>
    <scope>NUCLEOTIDE SEQUENCE [LARGE SCALE GENOMIC DNA]</scope>
    <source>
        <strain evidence="1 2">Bd21</strain>
    </source>
</reference>
<name>A0A2K2D039_BRADI</name>
<dbReference type="InterPro" id="IPR036691">
    <property type="entry name" value="Endo/exonu/phosph_ase_sf"/>
</dbReference>
<dbReference type="PANTHER" id="PTHR35218">
    <property type="entry name" value="RNASE H DOMAIN-CONTAINING PROTEIN"/>
    <property type="match status" value="1"/>
</dbReference>
<evidence type="ECO:0000313" key="3">
    <source>
        <dbReference type="Proteomes" id="UP000008810"/>
    </source>
</evidence>
<proteinExistence type="predicted"/>
<dbReference type="SUPFAM" id="SSF56219">
    <property type="entry name" value="DNase I-like"/>
    <property type="match status" value="1"/>
</dbReference>
<keyword evidence="3" id="KW-1185">Reference proteome</keyword>
<evidence type="ECO:0000313" key="1">
    <source>
        <dbReference type="EMBL" id="PNT67646.1"/>
    </source>
</evidence>
<dbReference type="AlphaFoldDB" id="A0A2K2D039"/>
<organism evidence="1">
    <name type="scientific">Brachypodium distachyon</name>
    <name type="common">Purple false brome</name>
    <name type="synonym">Trachynia distachya</name>
    <dbReference type="NCBI Taxonomy" id="15368"/>
    <lineage>
        <taxon>Eukaryota</taxon>
        <taxon>Viridiplantae</taxon>
        <taxon>Streptophyta</taxon>
        <taxon>Embryophyta</taxon>
        <taxon>Tracheophyta</taxon>
        <taxon>Spermatophyta</taxon>
        <taxon>Magnoliopsida</taxon>
        <taxon>Liliopsida</taxon>
        <taxon>Poales</taxon>
        <taxon>Poaceae</taxon>
        <taxon>BOP clade</taxon>
        <taxon>Pooideae</taxon>
        <taxon>Stipodae</taxon>
        <taxon>Brachypodieae</taxon>
        <taxon>Brachypodium</taxon>
    </lineage>
</organism>
<reference evidence="1" key="2">
    <citation type="submission" date="2017-06" db="EMBL/GenBank/DDBJ databases">
        <title>WGS assembly of Brachypodium distachyon.</title>
        <authorList>
            <consortium name="The International Brachypodium Initiative"/>
            <person name="Lucas S."/>
            <person name="Harmon-Smith M."/>
            <person name="Lail K."/>
            <person name="Tice H."/>
            <person name="Grimwood J."/>
            <person name="Bruce D."/>
            <person name="Barry K."/>
            <person name="Shu S."/>
            <person name="Lindquist E."/>
            <person name="Wang M."/>
            <person name="Pitluck S."/>
            <person name="Vogel J.P."/>
            <person name="Garvin D.F."/>
            <person name="Mockler T.C."/>
            <person name="Schmutz J."/>
            <person name="Rokhsar D."/>
            <person name="Bevan M.W."/>
        </authorList>
    </citation>
    <scope>NUCLEOTIDE SEQUENCE</scope>
    <source>
        <strain evidence="1">Bd21</strain>
    </source>
</reference>
<dbReference type="Proteomes" id="UP000008810">
    <property type="component" value="Chromosome 3"/>
</dbReference>
<accession>A0A2K2D039</accession>
<protein>
    <recommendedName>
        <fullName evidence="4">Endonuclease/exonuclease/phosphatase domain-containing protein</fullName>
    </recommendedName>
</protein>
<dbReference type="EMBL" id="CM000882">
    <property type="protein sequence ID" value="PNT67646.1"/>
    <property type="molecule type" value="Genomic_DNA"/>
</dbReference>
<dbReference type="Gramene" id="PNT67646">
    <property type="protein sequence ID" value="PNT67646"/>
    <property type="gene ID" value="BRADI_3g30095v3"/>
</dbReference>
<gene>
    <name evidence="1" type="ORF">BRADI_3g30095v3</name>
</gene>
<evidence type="ECO:0008006" key="4">
    <source>
        <dbReference type="Google" id="ProtNLM"/>
    </source>
</evidence>
<evidence type="ECO:0000313" key="2">
    <source>
        <dbReference type="EnsemblPlants" id="PNT67646"/>
    </source>
</evidence>
<dbReference type="EnsemblPlants" id="PNT67646">
    <property type="protein sequence ID" value="PNT67646"/>
    <property type="gene ID" value="BRADI_3g30095v3"/>
</dbReference>